<dbReference type="OrthoDB" id="14911at2759"/>
<dbReference type="GO" id="GO:0009395">
    <property type="term" value="P:phospholipid catabolic process"/>
    <property type="evidence" value="ECO:0007669"/>
    <property type="project" value="TreeGrafter"/>
</dbReference>
<dbReference type="InterPro" id="IPR015679">
    <property type="entry name" value="PLipase_D_fam"/>
</dbReference>
<dbReference type="RefSeq" id="XP_040761099.1">
    <property type="nucleotide sequence ID" value="XM_040907228.1"/>
</dbReference>
<accession>A0A165CSG9</accession>
<gene>
    <name evidence="3" type="ORF">LAESUDRAFT_716193</name>
</gene>
<keyword evidence="4" id="KW-1185">Reference proteome</keyword>
<dbReference type="SUPFAM" id="SSF56024">
    <property type="entry name" value="Phospholipase D/nuclease"/>
    <property type="match status" value="1"/>
</dbReference>
<keyword evidence="1" id="KW-0677">Repeat</keyword>
<dbReference type="Proteomes" id="UP000076871">
    <property type="component" value="Unassembled WGS sequence"/>
</dbReference>
<evidence type="ECO:0000313" key="4">
    <source>
        <dbReference type="Proteomes" id="UP000076871"/>
    </source>
</evidence>
<dbReference type="GeneID" id="63824257"/>
<dbReference type="EMBL" id="KV427644">
    <property type="protein sequence ID" value="KZT03359.1"/>
    <property type="molecule type" value="Genomic_DNA"/>
</dbReference>
<reference evidence="3 4" key="1">
    <citation type="journal article" date="2016" name="Mol. Biol. Evol.">
        <title>Comparative Genomics of Early-Diverging Mushroom-Forming Fungi Provides Insights into the Origins of Lignocellulose Decay Capabilities.</title>
        <authorList>
            <person name="Nagy L.G."/>
            <person name="Riley R."/>
            <person name="Tritt A."/>
            <person name="Adam C."/>
            <person name="Daum C."/>
            <person name="Floudas D."/>
            <person name="Sun H."/>
            <person name="Yadav J.S."/>
            <person name="Pangilinan J."/>
            <person name="Larsson K.H."/>
            <person name="Matsuura K."/>
            <person name="Barry K."/>
            <person name="Labutti K."/>
            <person name="Kuo R."/>
            <person name="Ohm R.A."/>
            <person name="Bhattacharya S.S."/>
            <person name="Shirouzu T."/>
            <person name="Yoshinaga Y."/>
            <person name="Martin F.M."/>
            <person name="Grigoriev I.V."/>
            <person name="Hibbett D.S."/>
        </authorList>
    </citation>
    <scope>NUCLEOTIDE SEQUENCE [LARGE SCALE GENOMIC DNA]</scope>
    <source>
        <strain evidence="3 4">93-53</strain>
    </source>
</reference>
<organism evidence="3 4">
    <name type="scientific">Laetiporus sulphureus 93-53</name>
    <dbReference type="NCBI Taxonomy" id="1314785"/>
    <lineage>
        <taxon>Eukaryota</taxon>
        <taxon>Fungi</taxon>
        <taxon>Dikarya</taxon>
        <taxon>Basidiomycota</taxon>
        <taxon>Agaricomycotina</taxon>
        <taxon>Agaricomycetes</taxon>
        <taxon>Polyporales</taxon>
        <taxon>Laetiporus</taxon>
    </lineage>
</organism>
<evidence type="ECO:0000313" key="3">
    <source>
        <dbReference type="EMBL" id="KZT03359.1"/>
    </source>
</evidence>
<dbReference type="PANTHER" id="PTHR18896">
    <property type="entry name" value="PHOSPHOLIPASE D"/>
    <property type="match status" value="1"/>
</dbReference>
<dbReference type="InParanoid" id="A0A165CSG9"/>
<sequence>MWDSASELLDSVHESIFILEWRLDHLLKRRAEEGVYMYVVIYKEVTATMSMDSEHTNVTHAWHVLEELHPNIACMIIPTIEEADNVEFWSHHKKLVIVDIYRAANYVNNGLSVIQMVRMPWHDVHMTACGPVMLNLVQHFVERWNEIKKCKMNGSLDMLLTFPVADMSGLPSHMMSTRHLMRLLPSFPSMRPERRLSAASLTHGVLTEKSVQNSYCQMILEANHFISIVCSISNTQQDRPVKNQIAAALRILQAAQNGEKFKVIVMLLEVPAFARQGNQPTLCCITPTLTSLRRTVESSSIRQLQRSHVYESGKTRSRTCPRSELDEVREHLILIAPHFYQNQQKKVTSFMRPAPHANNNEENTDEDTVIMDPLSEMIERLWIDMAKNSWDIFNELFHTVPTNLMHSWNMYWVMPRQVVPEVSLEQAKECLSRVRGALVECPVHNFVEGIN</sequence>
<keyword evidence="2" id="KW-0443">Lipid metabolism</keyword>
<proteinExistence type="predicted"/>
<dbReference type="GO" id="GO:0004630">
    <property type="term" value="F:phospholipase D activity"/>
    <property type="evidence" value="ECO:0007669"/>
    <property type="project" value="TreeGrafter"/>
</dbReference>
<dbReference type="AlphaFoldDB" id="A0A165CSG9"/>
<evidence type="ECO:0000256" key="1">
    <source>
        <dbReference type="ARBA" id="ARBA00022737"/>
    </source>
</evidence>
<name>A0A165CSG9_9APHY</name>
<dbReference type="PANTHER" id="PTHR18896:SF186">
    <property type="entry name" value="PHOSPHOLIPASE D"/>
    <property type="match status" value="1"/>
</dbReference>
<dbReference type="STRING" id="1314785.A0A165CSG9"/>
<evidence type="ECO:0000256" key="2">
    <source>
        <dbReference type="ARBA" id="ARBA00023098"/>
    </source>
</evidence>
<dbReference type="Gene3D" id="3.30.870.10">
    <property type="entry name" value="Endonuclease Chain A"/>
    <property type="match status" value="1"/>
</dbReference>
<protein>
    <submittedName>
        <fullName evidence="3">Uncharacterized protein</fullName>
    </submittedName>
</protein>